<evidence type="ECO:0000259" key="5">
    <source>
        <dbReference type="PROSITE" id="PS50931"/>
    </source>
</evidence>
<proteinExistence type="inferred from homology"/>
<feature type="domain" description="HTH lysR-type" evidence="5">
    <location>
        <begin position="6"/>
        <end position="63"/>
    </location>
</feature>
<name>A0ABV1Z4H6_9HYPH</name>
<keyword evidence="4" id="KW-0804">Transcription</keyword>
<evidence type="ECO:0000256" key="1">
    <source>
        <dbReference type="ARBA" id="ARBA00009437"/>
    </source>
</evidence>
<dbReference type="EMBL" id="JAMYQB010000021">
    <property type="protein sequence ID" value="MER9406921.1"/>
    <property type="molecule type" value="Genomic_DNA"/>
</dbReference>
<comment type="similarity">
    <text evidence="1">Belongs to the LysR transcriptional regulatory family.</text>
</comment>
<dbReference type="PROSITE" id="PS50931">
    <property type="entry name" value="HTH_LYSR"/>
    <property type="match status" value="1"/>
</dbReference>
<dbReference type="InterPro" id="IPR058163">
    <property type="entry name" value="LysR-type_TF_proteobact-type"/>
</dbReference>
<keyword evidence="3" id="KW-0238">DNA-binding</keyword>
<dbReference type="PANTHER" id="PTHR30537:SF79">
    <property type="entry name" value="TRANSCRIPTIONAL REGULATOR-RELATED"/>
    <property type="match status" value="1"/>
</dbReference>
<dbReference type="RefSeq" id="WP_352560388.1">
    <property type="nucleotide sequence ID" value="NZ_JAMYQB010000021.1"/>
</dbReference>
<reference evidence="6 7" key="1">
    <citation type="journal article" date="2024" name="Proc. Natl. Acad. Sci. U.S.A.">
        <title>The evolutionary genomics of adaptation to stress in wild rhizobium bacteria.</title>
        <authorList>
            <person name="Kehlet-Delgado H."/>
            <person name="Montoya A.P."/>
            <person name="Jensen K.T."/>
            <person name="Wendlandt C.E."/>
            <person name="Dexheimer C."/>
            <person name="Roberts M."/>
            <person name="Torres Martinez L."/>
            <person name="Friesen M.L."/>
            <person name="Griffitts J.S."/>
            <person name="Porter S.S."/>
        </authorList>
    </citation>
    <scope>NUCLEOTIDE SEQUENCE [LARGE SCALE GENOMIC DNA]</scope>
    <source>
        <strain evidence="6 7">M0641</strain>
    </source>
</reference>
<evidence type="ECO:0000313" key="7">
    <source>
        <dbReference type="Proteomes" id="UP001433071"/>
    </source>
</evidence>
<evidence type="ECO:0000313" key="6">
    <source>
        <dbReference type="EMBL" id="MER9406921.1"/>
    </source>
</evidence>
<dbReference type="InterPro" id="IPR036390">
    <property type="entry name" value="WH_DNA-bd_sf"/>
</dbReference>
<dbReference type="Pfam" id="PF00126">
    <property type="entry name" value="HTH_1"/>
    <property type="match status" value="1"/>
</dbReference>
<organism evidence="6 7">
    <name type="scientific">Mesorhizobium caraganae</name>
    <dbReference type="NCBI Taxonomy" id="483206"/>
    <lineage>
        <taxon>Bacteria</taxon>
        <taxon>Pseudomonadati</taxon>
        <taxon>Pseudomonadota</taxon>
        <taxon>Alphaproteobacteria</taxon>
        <taxon>Hyphomicrobiales</taxon>
        <taxon>Phyllobacteriaceae</taxon>
        <taxon>Mesorhizobium</taxon>
    </lineage>
</organism>
<dbReference type="InterPro" id="IPR000847">
    <property type="entry name" value="LysR_HTH_N"/>
</dbReference>
<evidence type="ECO:0000256" key="4">
    <source>
        <dbReference type="ARBA" id="ARBA00023163"/>
    </source>
</evidence>
<evidence type="ECO:0000256" key="2">
    <source>
        <dbReference type="ARBA" id="ARBA00023015"/>
    </source>
</evidence>
<dbReference type="CDD" id="cd08432">
    <property type="entry name" value="PBP2_GcdR_TrpI_HvrB_AmpR_like"/>
    <property type="match status" value="1"/>
</dbReference>
<comment type="caution">
    <text evidence="6">The sequence shown here is derived from an EMBL/GenBank/DDBJ whole genome shotgun (WGS) entry which is preliminary data.</text>
</comment>
<dbReference type="InterPro" id="IPR005119">
    <property type="entry name" value="LysR_subst-bd"/>
</dbReference>
<dbReference type="Gene3D" id="1.10.10.10">
    <property type="entry name" value="Winged helix-like DNA-binding domain superfamily/Winged helix DNA-binding domain"/>
    <property type="match status" value="1"/>
</dbReference>
<dbReference type="InterPro" id="IPR036388">
    <property type="entry name" value="WH-like_DNA-bd_sf"/>
</dbReference>
<gene>
    <name evidence="6" type="ORF">NKI36_23075</name>
</gene>
<sequence length="304" mass="33623">MTRRLPQLESIRAFEVIARLGSFKRASEELNVTASALSHRIADLEADLGVLLFTRHVRRVELTLEGERLAAGVRRALLEIQSTIASVSRSERTRLRVTAIPSHAVRWLAPRLAGFRKKHPETEIDITADLALADLAQRTVDIALRFGGGHYPSVEAEWLMADTIFPVASPDYLAANGPVRDPYDVLRLFRILDTTAENDESGANWRHWFEMNKLPLDTIGDGMNLNGALLALEAAASGLGVAIARRSLVENELRTGRLVRLLATDIPTNWNHYVLIHPSISAWEPARSFINWLKAEAGDSTGAG</sequence>
<dbReference type="Proteomes" id="UP001433071">
    <property type="component" value="Unassembled WGS sequence"/>
</dbReference>
<protein>
    <submittedName>
        <fullName evidence="6">LysR substrate-binding domain-containing protein</fullName>
    </submittedName>
</protein>
<dbReference type="PANTHER" id="PTHR30537">
    <property type="entry name" value="HTH-TYPE TRANSCRIPTIONAL REGULATOR"/>
    <property type="match status" value="1"/>
</dbReference>
<keyword evidence="2" id="KW-0805">Transcription regulation</keyword>
<accession>A0ABV1Z4H6</accession>
<dbReference type="Pfam" id="PF03466">
    <property type="entry name" value="LysR_substrate"/>
    <property type="match status" value="1"/>
</dbReference>
<dbReference type="Gene3D" id="3.40.190.10">
    <property type="entry name" value="Periplasmic binding protein-like II"/>
    <property type="match status" value="2"/>
</dbReference>
<dbReference type="PRINTS" id="PR00039">
    <property type="entry name" value="HTHLYSR"/>
</dbReference>
<dbReference type="SUPFAM" id="SSF53850">
    <property type="entry name" value="Periplasmic binding protein-like II"/>
    <property type="match status" value="1"/>
</dbReference>
<keyword evidence="7" id="KW-1185">Reference proteome</keyword>
<dbReference type="SUPFAM" id="SSF46785">
    <property type="entry name" value="Winged helix' DNA-binding domain"/>
    <property type="match status" value="1"/>
</dbReference>
<evidence type="ECO:0000256" key="3">
    <source>
        <dbReference type="ARBA" id="ARBA00023125"/>
    </source>
</evidence>